<dbReference type="SUPFAM" id="SSF53720">
    <property type="entry name" value="ALDH-like"/>
    <property type="match status" value="1"/>
</dbReference>
<dbReference type="Gene3D" id="3.40.309.10">
    <property type="entry name" value="Aldehyde Dehydrogenase, Chain A, domain 2"/>
    <property type="match status" value="1"/>
</dbReference>
<feature type="domain" description="Aldehyde dehydrogenase" evidence="7">
    <location>
        <begin position="12"/>
        <end position="470"/>
    </location>
</feature>
<dbReference type="InterPro" id="IPR015590">
    <property type="entry name" value="Aldehyde_DH_dom"/>
</dbReference>
<dbReference type="PANTHER" id="PTHR42804:SF1">
    <property type="entry name" value="ALDEHYDE DEHYDROGENASE-RELATED"/>
    <property type="match status" value="1"/>
</dbReference>
<dbReference type="GeneID" id="80348367"/>
<dbReference type="FunFam" id="3.40.605.10:FF:000007">
    <property type="entry name" value="NAD/NADP-dependent betaine aldehyde dehydrogenase"/>
    <property type="match status" value="1"/>
</dbReference>
<evidence type="ECO:0000259" key="7">
    <source>
        <dbReference type="Pfam" id="PF00171"/>
    </source>
</evidence>
<dbReference type="EMBL" id="AP023396">
    <property type="protein sequence ID" value="BCK56086.1"/>
    <property type="molecule type" value="Genomic_DNA"/>
</dbReference>
<gene>
    <name evidence="8" type="ORF">NWFMUON74_38580</name>
</gene>
<evidence type="ECO:0000313" key="9">
    <source>
        <dbReference type="Proteomes" id="UP000516173"/>
    </source>
</evidence>
<dbReference type="PROSITE" id="PS00070">
    <property type="entry name" value="ALDEHYDE_DEHYDR_CYS"/>
    <property type="match status" value="1"/>
</dbReference>
<dbReference type="InterPro" id="IPR016160">
    <property type="entry name" value="Ald_DH_CS_CYS"/>
</dbReference>
<dbReference type="EC" id="1.2.1.3" evidence="3"/>
<dbReference type="Proteomes" id="UP000516173">
    <property type="component" value="Chromosome"/>
</dbReference>
<dbReference type="AlphaFoldDB" id="A0A7G1KN89"/>
<dbReference type="CDD" id="cd07138">
    <property type="entry name" value="ALDH_CddD_SSP0762"/>
    <property type="match status" value="1"/>
</dbReference>
<keyword evidence="2 6" id="KW-0560">Oxidoreductase</keyword>
<evidence type="ECO:0000313" key="8">
    <source>
        <dbReference type="EMBL" id="BCK56086.1"/>
    </source>
</evidence>
<evidence type="ECO:0000256" key="1">
    <source>
        <dbReference type="ARBA" id="ARBA00009986"/>
    </source>
</evidence>
<evidence type="ECO:0000256" key="6">
    <source>
        <dbReference type="RuleBase" id="RU003345"/>
    </source>
</evidence>
<dbReference type="PANTHER" id="PTHR42804">
    <property type="entry name" value="ALDEHYDE DEHYDROGENASE"/>
    <property type="match status" value="1"/>
</dbReference>
<dbReference type="KEGG" id="nwl:NWFMUON74_38580"/>
<comment type="catalytic activity">
    <reaction evidence="4">
        <text>an aldehyde + NAD(+) + H2O = a carboxylate + NADH + 2 H(+)</text>
        <dbReference type="Rhea" id="RHEA:16185"/>
        <dbReference type="ChEBI" id="CHEBI:15377"/>
        <dbReference type="ChEBI" id="CHEBI:15378"/>
        <dbReference type="ChEBI" id="CHEBI:17478"/>
        <dbReference type="ChEBI" id="CHEBI:29067"/>
        <dbReference type="ChEBI" id="CHEBI:57540"/>
        <dbReference type="ChEBI" id="CHEBI:57945"/>
        <dbReference type="EC" id="1.2.1.3"/>
    </reaction>
</comment>
<dbReference type="InterPro" id="IPR016163">
    <property type="entry name" value="Ald_DH_C"/>
</dbReference>
<accession>A0A7G1KN89</accession>
<dbReference type="InterPro" id="IPR016162">
    <property type="entry name" value="Ald_DH_N"/>
</dbReference>
<dbReference type="GO" id="GO:0004029">
    <property type="term" value="F:aldehyde dehydrogenase (NAD+) activity"/>
    <property type="evidence" value="ECO:0007669"/>
    <property type="project" value="UniProtKB-EC"/>
</dbReference>
<evidence type="ECO:0000256" key="2">
    <source>
        <dbReference type="ARBA" id="ARBA00023002"/>
    </source>
</evidence>
<reference evidence="8 9" key="1">
    <citation type="submission" date="2020-08" db="EMBL/GenBank/DDBJ databases">
        <title>Genome Sequencing of Nocardia wallacei strain FMUON74 and assembly.</title>
        <authorList>
            <person name="Toyokawa M."/>
            <person name="Uesaka K."/>
        </authorList>
    </citation>
    <scope>NUCLEOTIDE SEQUENCE [LARGE SCALE GENOMIC DNA]</scope>
    <source>
        <strain evidence="8 9">FMUON74</strain>
    </source>
</reference>
<dbReference type="PROSITE" id="PS00687">
    <property type="entry name" value="ALDEHYDE_DEHYDR_GLU"/>
    <property type="match status" value="1"/>
</dbReference>
<dbReference type="InterPro" id="IPR016161">
    <property type="entry name" value="Ald_DH/histidinol_DH"/>
</dbReference>
<dbReference type="Pfam" id="PF00171">
    <property type="entry name" value="Aldedh"/>
    <property type="match status" value="1"/>
</dbReference>
<name>A0A7G1KN89_9NOCA</name>
<evidence type="ECO:0000256" key="5">
    <source>
        <dbReference type="PROSITE-ProRule" id="PRU10007"/>
    </source>
</evidence>
<sequence length="473" mass="50146">MRDRLIYINGRWVDSRHRAGIDVLNPATEGVIGVAAAGSAGDVDGAVRAASAAFPAWSALPVAERANYLRAIGDGLERRRADVAALITSEVGTPLTVSQRIQAGLPVADFRNSADLALEIEWAVEVGNSLVSAEPLGVIGAITPWNYPLHQIAAKVSAALAAGCTIVVKPSELAPLNALLLAEVADEAGLPPGVLNIVPGDRVTGEALVEHELVDAVSFTGSLVTGRRISELAARAPKRVLLELGGKSACILLNDLSADTERQALDDTVKSCLLNSGQTCTALTRLIVPRERVEPVLESVCTLMDRYPAGDPMDPDTKLGPVVSREQYDTVLAHIESAVDDGARLVHGGVERFAHLTHGYYVRPTALLAPDNSVPIAQDEVFGPVLTVLAHDGEPDAVRIANDSVYGLSGAVWGEDRDHAVAVARRIRSGHIDICGGRFNPIAPFGGMKRSGFGRELGRHGIEEYLQTKSLQR</sequence>
<organism evidence="8 9">
    <name type="scientific">Nocardia wallacei</name>
    <dbReference type="NCBI Taxonomy" id="480035"/>
    <lineage>
        <taxon>Bacteria</taxon>
        <taxon>Bacillati</taxon>
        <taxon>Actinomycetota</taxon>
        <taxon>Actinomycetes</taxon>
        <taxon>Mycobacteriales</taxon>
        <taxon>Nocardiaceae</taxon>
        <taxon>Nocardia</taxon>
    </lineage>
</organism>
<dbReference type="RefSeq" id="WP_187683229.1">
    <property type="nucleotide sequence ID" value="NZ_AP023396.1"/>
</dbReference>
<keyword evidence="9" id="KW-1185">Reference proteome</keyword>
<dbReference type="InterPro" id="IPR029510">
    <property type="entry name" value="Ald_DH_CS_GLU"/>
</dbReference>
<comment type="similarity">
    <text evidence="1 6">Belongs to the aldehyde dehydrogenase family.</text>
</comment>
<dbReference type="FunFam" id="3.40.605.10:FF:000026">
    <property type="entry name" value="Aldehyde dehydrogenase, putative"/>
    <property type="match status" value="1"/>
</dbReference>
<proteinExistence type="inferred from homology"/>
<evidence type="ECO:0000256" key="3">
    <source>
        <dbReference type="ARBA" id="ARBA00024226"/>
    </source>
</evidence>
<evidence type="ECO:0000256" key="4">
    <source>
        <dbReference type="ARBA" id="ARBA00049194"/>
    </source>
</evidence>
<protein>
    <recommendedName>
        <fullName evidence="3">aldehyde dehydrogenase (NAD(+))</fullName>
        <ecNumber evidence="3">1.2.1.3</ecNumber>
    </recommendedName>
</protein>
<feature type="active site" evidence="5">
    <location>
        <position position="243"/>
    </location>
</feature>
<dbReference type="Gene3D" id="3.40.605.10">
    <property type="entry name" value="Aldehyde Dehydrogenase, Chain A, domain 1"/>
    <property type="match status" value="1"/>
</dbReference>